<organism evidence="3 4">
    <name type="scientific">Pythium oligandrum</name>
    <name type="common">Mycoparasitic fungus</name>
    <dbReference type="NCBI Taxonomy" id="41045"/>
    <lineage>
        <taxon>Eukaryota</taxon>
        <taxon>Sar</taxon>
        <taxon>Stramenopiles</taxon>
        <taxon>Oomycota</taxon>
        <taxon>Peronosporomycetes</taxon>
        <taxon>Pythiales</taxon>
        <taxon>Pythiaceae</taxon>
        <taxon>Pythium</taxon>
    </lineage>
</organism>
<dbReference type="Gene3D" id="3.40.50.1820">
    <property type="entry name" value="alpha/beta hydrolase"/>
    <property type="match status" value="1"/>
</dbReference>
<evidence type="ECO:0000313" key="4">
    <source>
        <dbReference type="Proteomes" id="UP000794436"/>
    </source>
</evidence>
<gene>
    <name evidence="3" type="ORF">Poli38472_001723</name>
</gene>
<name>A0A8K1CVB6_PYTOL</name>
<comment type="caution">
    <text evidence="3">The sequence shown here is derived from an EMBL/GenBank/DDBJ whole genome shotgun (WGS) entry which is preliminary data.</text>
</comment>
<feature type="region of interest" description="Disordered" evidence="1">
    <location>
        <begin position="1"/>
        <end position="20"/>
    </location>
</feature>
<feature type="domain" description="Dienelactone hydrolase" evidence="2">
    <location>
        <begin position="31"/>
        <end position="253"/>
    </location>
</feature>
<dbReference type="PANTHER" id="PTHR17630">
    <property type="entry name" value="DIENELACTONE HYDROLASE"/>
    <property type="match status" value="1"/>
</dbReference>
<dbReference type="SUPFAM" id="SSF53474">
    <property type="entry name" value="alpha/beta-Hydrolases"/>
    <property type="match status" value="1"/>
</dbReference>
<proteinExistence type="predicted"/>
<dbReference type="AlphaFoldDB" id="A0A8K1CVB6"/>
<keyword evidence="4" id="KW-1185">Reference proteome</keyword>
<dbReference type="InterPro" id="IPR002925">
    <property type="entry name" value="Dienelactn_hydro"/>
</dbReference>
<dbReference type="InterPro" id="IPR029058">
    <property type="entry name" value="AB_hydrolase_fold"/>
</dbReference>
<evidence type="ECO:0000259" key="2">
    <source>
        <dbReference type="Pfam" id="PF01738"/>
    </source>
</evidence>
<dbReference type="Pfam" id="PF01738">
    <property type="entry name" value="DLH"/>
    <property type="match status" value="1"/>
</dbReference>
<evidence type="ECO:0000256" key="1">
    <source>
        <dbReference type="SAM" id="MobiDB-lite"/>
    </source>
</evidence>
<dbReference type="EMBL" id="SPLM01000001">
    <property type="protein sequence ID" value="TMW69567.1"/>
    <property type="molecule type" value="Genomic_DNA"/>
</dbReference>
<reference evidence="3" key="1">
    <citation type="submission" date="2019-03" db="EMBL/GenBank/DDBJ databases">
        <title>Long read genome sequence of the mycoparasitic Pythium oligandrum ATCC 38472 isolated from sugarbeet rhizosphere.</title>
        <authorList>
            <person name="Gaulin E."/>
        </authorList>
    </citation>
    <scope>NUCLEOTIDE SEQUENCE</scope>
    <source>
        <strain evidence="3">ATCC 38472_TT</strain>
    </source>
</reference>
<dbReference type="OrthoDB" id="17560at2759"/>
<accession>A0A8K1CVB6</accession>
<evidence type="ECO:0000313" key="3">
    <source>
        <dbReference type="EMBL" id="TMW69567.1"/>
    </source>
</evidence>
<dbReference type="Proteomes" id="UP000794436">
    <property type="component" value="Unassembled WGS sequence"/>
</dbReference>
<dbReference type="GO" id="GO:0016787">
    <property type="term" value="F:hydrolase activity"/>
    <property type="evidence" value="ECO:0007669"/>
    <property type="project" value="InterPro"/>
</dbReference>
<protein>
    <recommendedName>
        <fullName evidence="2">Dienelactone hydrolase domain-containing protein</fullName>
    </recommendedName>
</protein>
<sequence>MSSCCPPGSEPARETSSHVGSVKRFGNSNLYVAGPPTAKVGVLAFSDIFGYDSGRSKEDADRLGREEGYAVVIVDVANGDWIDLESDVYSLAGAWLKTKDYDSVVKPRIDDAIAYLKQEAKVESICSYGYCFGGWVGARLSTLDNPVIKGHVSFHPSWVVEQLVNGEGAVEKMTEAIKVPQLLLSASNDPDFVRSGGSVDQILKTNKSIASLSDVVDFEYVVHGWVNRGDLSDAKVKASVDEAWERARAFFKSLL</sequence>
<dbReference type="PANTHER" id="PTHR17630:SF44">
    <property type="entry name" value="PROTEIN AIM2"/>
    <property type="match status" value="1"/>
</dbReference>